<reference evidence="12" key="1">
    <citation type="journal article" date="2019" name="Int. J. Syst. Evol. Microbiol.">
        <title>The Global Catalogue of Microorganisms (GCM) 10K type strain sequencing project: providing services to taxonomists for standard genome sequencing and annotation.</title>
        <authorList>
            <consortium name="The Broad Institute Genomics Platform"/>
            <consortium name="The Broad Institute Genome Sequencing Center for Infectious Disease"/>
            <person name="Wu L."/>
            <person name="Ma J."/>
        </authorList>
    </citation>
    <scope>NUCLEOTIDE SEQUENCE [LARGE SCALE GENOMIC DNA]</scope>
    <source>
        <strain evidence="12">KACC 12508</strain>
    </source>
</reference>
<evidence type="ECO:0000256" key="6">
    <source>
        <dbReference type="ARBA" id="ARBA00023143"/>
    </source>
</evidence>
<evidence type="ECO:0000256" key="5">
    <source>
        <dbReference type="ARBA" id="ARBA00022525"/>
    </source>
</evidence>
<keyword evidence="11" id="KW-0282">Flagellum</keyword>
<accession>A0ABW2I9X3</accession>
<dbReference type="InterPro" id="IPR002371">
    <property type="entry name" value="FlgK"/>
</dbReference>
<keyword evidence="11" id="KW-0966">Cell projection</keyword>
<organism evidence="11 12">
    <name type="scientific">Herminiimonas glaciei</name>
    <dbReference type="NCBI Taxonomy" id="523788"/>
    <lineage>
        <taxon>Bacteria</taxon>
        <taxon>Pseudomonadati</taxon>
        <taxon>Pseudomonadota</taxon>
        <taxon>Betaproteobacteria</taxon>
        <taxon>Burkholderiales</taxon>
        <taxon>Oxalobacteraceae</taxon>
        <taxon>Herminiimonas</taxon>
    </lineage>
</organism>
<dbReference type="Proteomes" id="UP001596542">
    <property type="component" value="Unassembled WGS sequence"/>
</dbReference>
<dbReference type="Pfam" id="PF22638">
    <property type="entry name" value="FlgK_D1"/>
    <property type="match status" value="1"/>
</dbReference>
<keyword evidence="11" id="KW-0969">Cilium</keyword>
<dbReference type="InterPro" id="IPR010930">
    <property type="entry name" value="Flg_bb/hook_C_dom"/>
</dbReference>
<keyword evidence="5" id="KW-0964">Secreted</keyword>
<dbReference type="EMBL" id="JBHTBU010000001">
    <property type="protein sequence ID" value="MFC7287746.1"/>
    <property type="molecule type" value="Genomic_DNA"/>
</dbReference>
<dbReference type="PRINTS" id="PR01005">
    <property type="entry name" value="FLGHOOKAP1"/>
</dbReference>
<feature type="domain" description="Flagellar hook-associated protein 1 D3" evidence="9">
    <location>
        <begin position="436"/>
        <end position="537"/>
    </location>
</feature>
<proteinExistence type="inferred from homology"/>
<comment type="similarity">
    <text evidence="3">Belongs to the flagella basal body rod proteins family.</text>
</comment>
<sequence>MSNLLSIAKSGLAAAQAGVATTGHNIANEKTPGYSRQLVIQSSLGGQNLTGGGYIGNGTNVDSVKRIFNDFLAAQVVAAQSSTSQLDTYYAQMNKVNNMLADSSVGLAPVIQSFFKGIQDLVSNPGSASSRQAMLSGAEALVSRFQSMDGQLSSMRAGVNNEITGAVTNINAYAKQIAQLNDAIAKAQNSGGQPPNDLLDQRDLLVAELAKQTKVSIVQQAGDYNVFIGNGQPLVVGNSNYDLVTVTSPTDPGRLEVGYVSNGNTYTIPENSLTGGNLGGLFEYRSQSLDPIQNALGRIALGLAATFNAQHKLGQDQNGNLGGDFFSLASPAVTGSTKNTGNAQIGASISNVDALTTSDYRLSYDGTNYKVTRLSDNASMYSGAAFPTGTIDGVDFSATSGAMASGDEFLIRPTVNGASGLNVLIKDVKEIAAATPIRTGAPSTNTGTGAISAGNITSAFNGSAVTTPVTLTYDSAANTLTGFPAGMPVTVTTNGVPTTFPAGTPVTYTAGSVISFGGAEIKISGAPANGDKFTISANTNGDGDNRNMLALGELQTKNVLQGGTASYNSAYSQLVSLVGNKTRELQTNSASEGALLKQMQTAQQSESGVNLDEEATNLLRYQQAYQASGKVMQAVSDMFDVLISLGR</sequence>
<dbReference type="NCBIfam" id="TIGR02492">
    <property type="entry name" value="flgK_ends"/>
    <property type="match status" value="1"/>
</dbReference>
<feature type="domain" description="Flagellar hook-associated protein 1 D2-like" evidence="8">
    <location>
        <begin position="336"/>
        <end position="413"/>
    </location>
</feature>
<dbReference type="SUPFAM" id="SSF64518">
    <property type="entry name" value="Phase 1 flagellin"/>
    <property type="match status" value="2"/>
</dbReference>
<evidence type="ECO:0000256" key="3">
    <source>
        <dbReference type="ARBA" id="ARBA00009677"/>
    </source>
</evidence>
<evidence type="ECO:0000256" key="2">
    <source>
        <dbReference type="ARBA" id="ARBA00004613"/>
    </source>
</evidence>
<dbReference type="Pfam" id="PF21158">
    <property type="entry name" value="flgK_1st_1"/>
    <property type="match status" value="1"/>
</dbReference>
<dbReference type="InterPro" id="IPR053927">
    <property type="entry name" value="FlgK_helical"/>
</dbReference>
<dbReference type="Pfam" id="PF21159">
    <property type="entry name" value="FlgK_2nd"/>
    <property type="match status" value="1"/>
</dbReference>
<dbReference type="RefSeq" id="WP_382271023.1">
    <property type="nucleotide sequence ID" value="NZ_JBHTBU010000001.1"/>
</dbReference>
<evidence type="ECO:0000256" key="4">
    <source>
        <dbReference type="ARBA" id="ARBA00016244"/>
    </source>
</evidence>
<protein>
    <recommendedName>
        <fullName evidence="4">Flagellar hook-associated protein 1</fullName>
    </recommendedName>
</protein>
<comment type="subcellular location">
    <subcellularLocation>
        <location evidence="1">Bacterial flagellum</location>
    </subcellularLocation>
    <subcellularLocation>
        <location evidence="2">Secreted</location>
    </subcellularLocation>
</comment>
<evidence type="ECO:0000259" key="8">
    <source>
        <dbReference type="Pfam" id="PF21158"/>
    </source>
</evidence>
<dbReference type="PANTHER" id="PTHR30033:SF1">
    <property type="entry name" value="FLAGELLAR HOOK-ASSOCIATED PROTEIN 1"/>
    <property type="match status" value="1"/>
</dbReference>
<comment type="caution">
    <text evidence="11">The sequence shown here is derived from an EMBL/GenBank/DDBJ whole genome shotgun (WGS) entry which is preliminary data.</text>
</comment>
<keyword evidence="6" id="KW-0975">Bacterial flagellum</keyword>
<dbReference type="InterPro" id="IPR049474">
    <property type="entry name" value="FlgK_D3"/>
</dbReference>
<dbReference type="InterPro" id="IPR049119">
    <property type="entry name" value="FlgK_D2-like"/>
</dbReference>
<name>A0ABW2I9X3_9BURK</name>
<dbReference type="PANTHER" id="PTHR30033">
    <property type="entry name" value="FLAGELLAR HOOK-ASSOCIATED PROTEIN 1"/>
    <property type="match status" value="1"/>
</dbReference>
<evidence type="ECO:0000256" key="1">
    <source>
        <dbReference type="ARBA" id="ARBA00004365"/>
    </source>
</evidence>
<keyword evidence="12" id="KW-1185">Reference proteome</keyword>
<dbReference type="Pfam" id="PF06429">
    <property type="entry name" value="Flg_bbr_C"/>
    <property type="match status" value="1"/>
</dbReference>
<feature type="domain" description="Flagellar hook-associated protein FlgK helical" evidence="10">
    <location>
        <begin position="93"/>
        <end position="326"/>
    </location>
</feature>
<evidence type="ECO:0000313" key="11">
    <source>
        <dbReference type="EMBL" id="MFC7287746.1"/>
    </source>
</evidence>
<evidence type="ECO:0000259" key="10">
    <source>
        <dbReference type="Pfam" id="PF22638"/>
    </source>
</evidence>
<feature type="domain" description="Flagellar basal-body/hook protein C-terminal" evidence="7">
    <location>
        <begin position="606"/>
        <end position="645"/>
    </location>
</feature>
<gene>
    <name evidence="11" type="primary">flgK</name>
    <name evidence="11" type="ORF">ACFQPC_06820</name>
</gene>
<evidence type="ECO:0000313" key="12">
    <source>
        <dbReference type="Proteomes" id="UP001596542"/>
    </source>
</evidence>
<evidence type="ECO:0000259" key="7">
    <source>
        <dbReference type="Pfam" id="PF06429"/>
    </source>
</evidence>
<evidence type="ECO:0000259" key="9">
    <source>
        <dbReference type="Pfam" id="PF21159"/>
    </source>
</evidence>